<dbReference type="AlphaFoldDB" id="A0A0V0U892"/>
<comment type="caution">
    <text evidence="1">The sequence shown here is derived from an EMBL/GenBank/DDBJ whole genome shotgun (WGS) entry which is preliminary data.</text>
</comment>
<dbReference type="Proteomes" id="UP000055048">
    <property type="component" value="Unassembled WGS sequence"/>
</dbReference>
<evidence type="ECO:0000313" key="1">
    <source>
        <dbReference type="EMBL" id="KRX46995.1"/>
    </source>
</evidence>
<proteinExistence type="predicted"/>
<sequence length="103" mass="11848">MRSLIQMVLQAGDATGYYLTVYKSQASHTARDIRPLYASLKTDGGGETGASITESLARLRWQLRVNWLTREQCELIYDQDGREALVPLWLYINTRKLRKNRSV</sequence>
<dbReference type="OrthoDB" id="10374918at2759"/>
<dbReference type="EMBL" id="JYDJ01000049">
    <property type="protein sequence ID" value="KRX46995.1"/>
    <property type="molecule type" value="Genomic_DNA"/>
</dbReference>
<organism evidence="1 2">
    <name type="scientific">Trichinella murrelli</name>
    <dbReference type="NCBI Taxonomy" id="144512"/>
    <lineage>
        <taxon>Eukaryota</taxon>
        <taxon>Metazoa</taxon>
        <taxon>Ecdysozoa</taxon>
        <taxon>Nematoda</taxon>
        <taxon>Enoplea</taxon>
        <taxon>Dorylaimia</taxon>
        <taxon>Trichinellida</taxon>
        <taxon>Trichinellidae</taxon>
        <taxon>Trichinella</taxon>
    </lineage>
</organism>
<accession>A0A0V0U892</accession>
<reference evidence="1 2" key="1">
    <citation type="submission" date="2015-01" db="EMBL/GenBank/DDBJ databases">
        <title>Evolution of Trichinella species and genotypes.</title>
        <authorList>
            <person name="Korhonen P.K."/>
            <person name="Edoardo P."/>
            <person name="Giuseppe L.R."/>
            <person name="Gasser R.B."/>
        </authorList>
    </citation>
    <scope>NUCLEOTIDE SEQUENCE [LARGE SCALE GENOMIC DNA]</scope>
    <source>
        <strain evidence="1">ISS417</strain>
    </source>
</reference>
<gene>
    <name evidence="1" type="ORF">T05_6588</name>
</gene>
<protein>
    <submittedName>
        <fullName evidence="1">Uncharacterized protein</fullName>
    </submittedName>
</protein>
<evidence type="ECO:0000313" key="2">
    <source>
        <dbReference type="Proteomes" id="UP000055048"/>
    </source>
</evidence>
<name>A0A0V0U892_9BILA</name>
<keyword evidence="2" id="KW-1185">Reference proteome</keyword>